<evidence type="ECO:0000256" key="2">
    <source>
        <dbReference type="ARBA" id="ARBA00023012"/>
    </source>
</evidence>
<dbReference type="EMBL" id="VCKY01000303">
    <property type="protein sequence ID" value="TMR08304.1"/>
    <property type="molecule type" value="Genomic_DNA"/>
</dbReference>
<evidence type="ECO:0000259" key="4">
    <source>
        <dbReference type="PROSITE" id="PS50110"/>
    </source>
</evidence>
<sequence>MELRCLIVDDSPRFAESACRLLESQGVRVVGVAATGAEAVARASVLRPDVALVDVGLDQESGFDVAARLGPTPVIMISARSEDDLGRPVSASPAIGFLPKPGLSGAAIRWLLNGPEDGLLNGPEDRLLYEPEDRLFNGPEET</sequence>
<organism evidence="5 6">
    <name type="scientific">Nonomuraea turkmeniaca</name>
    <dbReference type="NCBI Taxonomy" id="103838"/>
    <lineage>
        <taxon>Bacteria</taxon>
        <taxon>Bacillati</taxon>
        <taxon>Actinomycetota</taxon>
        <taxon>Actinomycetes</taxon>
        <taxon>Streptosporangiales</taxon>
        <taxon>Streptosporangiaceae</taxon>
        <taxon>Nonomuraea</taxon>
    </lineage>
</organism>
<reference evidence="5 6" key="1">
    <citation type="submission" date="2019-05" db="EMBL/GenBank/DDBJ databases">
        <title>Draft genome sequence of Nonomuraea turkmeniaca DSM 43926.</title>
        <authorList>
            <person name="Saricaoglu S."/>
            <person name="Isik K."/>
        </authorList>
    </citation>
    <scope>NUCLEOTIDE SEQUENCE [LARGE SCALE GENOMIC DNA]</scope>
    <source>
        <strain evidence="5 6">DSM 43926</strain>
    </source>
</reference>
<keyword evidence="1 3" id="KW-0597">Phosphoprotein</keyword>
<dbReference type="Proteomes" id="UP000309128">
    <property type="component" value="Unassembled WGS sequence"/>
</dbReference>
<dbReference type="GO" id="GO:0000160">
    <property type="term" value="P:phosphorelay signal transduction system"/>
    <property type="evidence" value="ECO:0007669"/>
    <property type="project" value="UniProtKB-KW"/>
</dbReference>
<feature type="modified residue" description="4-aspartylphosphate" evidence="3">
    <location>
        <position position="54"/>
    </location>
</feature>
<dbReference type="PANTHER" id="PTHR44591:SF14">
    <property type="entry name" value="PROTEIN PILG"/>
    <property type="match status" value="1"/>
</dbReference>
<gene>
    <name evidence="5" type="ORF">ETD86_48360</name>
</gene>
<keyword evidence="2" id="KW-0902">Two-component regulatory system</keyword>
<protein>
    <submittedName>
        <fullName evidence="5">Response regulator</fullName>
    </submittedName>
</protein>
<dbReference type="Pfam" id="PF00072">
    <property type="entry name" value="Response_reg"/>
    <property type="match status" value="1"/>
</dbReference>
<dbReference type="RefSeq" id="WP_138673354.1">
    <property type="nucleotide sequence ID" value="NZ_VCKY01000303.1"/>
</dbReference>
<dbReference type="AlphaFoldDB" id="A0A5S4EXL0"/>
<dbReference type="OrthoDB" id="7352332at2"/>
<dbReference type="SMART" id="SM00448">
    <property type="entry name" value="REC"/>
    <property type="match status" value="1"/>
</dbReference>
<dbReference type="PROSITE" id="PS50110">
    <property type="entry name" value="RESPONSE_REGULATORY"/>
    <property type="match status" value="1"/>
</dbReference>
<dbReference type="InterPro" id="IPR050595">
    <property type="entry name" value="Bact_response_regulator"/>
</dbReference>
<feature type="domain" description="Response regulatory" evidence="4">
    <location>
        <begin position="4"/>
        <end position="115"/>
    </location>
</feature>
<name>A0A5S4EXL0_9ACTN</name>
<dbReference type="SUPFAM" id="SSF52172">
    <property type="entry name" value="CheY-like"/>
    <property type="match status" value="1"/>
</dbReference>
<evidence type="ECO:0000256" key="3">
    <source>
        <dbReference type="PROSITE-ProRule" id="PRU00169"/>
    </source>
</evidence>
<dbReference type="CDD" id="cd00156">
    <property type="entry name" value="REC"/>
    <property type="match status" value="1"/>
</dbReference>
<dbReference type="InterPro" id="IPR011006">
    <property type="entry name" value="CheY-like_superfamily"/>
</dbReference>
<dbReference type="Gene3D" id="3.40.50.2300">
    <property type="match status" value="1"/>
</dbReference>
<evidence type="ECO:0000256" key="1">
    <source>
        <dbReference type="ARBA" id="ARBA00022553"/>
    </source>
</evidence>
<keyword evidence="6" id="KW-1185">Reference proteome</keyword>
<evidence type="ECO:0000313" key="5">
    <source>
        <dbReference type="EMBL" id="TMR08304.1"/>
    </source>
</evidence>
<dbReference type="PANTHER" id="PTHR44591">
    <property type="entry name" value="STRESS RESPONSE REGULATOR PROTEIN 1"/>
    <property type="match status" value="1"/>
</dbReference>
<accession>A0A5S4EXL0</accession>
<evidence type="ECO:0000313" key="6">
    <source>
        <dbReference type="Proteomes" id="UP000309128"/>
    </source>
</evidence>
<comment type="caution">
    <text evidence="5">The sequence shown here is derived from an EMBL/GenBank/DDBJ whole genome shotgun (WGS) entry which is preliminary data.</text>
</comment>
<dbReference type="InterPro" id="IPR001789">
    <property type="entry name" value="Sig_transdc_resp-reg_receiver"/>
</dbReference>
<proteinExistence type="predicted"/>